<sequence length="473" mass="55300">MNHKAINLLRNFSYTLSSNLLSLIISTLVVLIIPKFIGVEEYGYWQLYIFYTGYVGFFHFGWNDGIYLRYGGEHYEKLNKRLFHSQFYMLVMLQALFFVSFILISFVFLDSGNRLFVLQMTSFCMLIVNSRYMLLFLLQATNRIKDYARVTILDRVLYAILIISSLTINFIDFKWMITFDLVGKSLSLIYAMYLCKDIVFSKTFSFYFSFKEMIDNIHVGIKLMFSNFASKLIIGVVRFGVERSWSVSTFGKVSLTLSISGMMMIFINAIGIILFPLLRRSPEEKLPTVYITMRDFLMAILLGILFIYYPLKEILINWLPHYEEGLKYMALLFPMLLFEGKMALLINTYLKTLRKEKMMLTINLIVLTISIIITVITTIIFKNLDLAVLSIVIILAIRSIFSELYLSKILKVSVAKDIILELGLTVLFIFIAWFIDSWYIIIIYFMAYVVYLIIKYKDLTVTYRNIIKILVKS</sequence>
<evidence type="ECO:0000313" key="8">
    <source>
        <dbReference type="Proteomes" id="UP000269301"/>
    </source>
</evidence>
<feature type="transmembrane region" description="Helical" evidence="6">
    <location>
        <begin position="115"/>
        <end position="135"/>
    </location>
</feature>
<dbReference type="GO" id="GO:0005886">
    <property type="term" value="C:plasma membrane"/>
    <property type="evidence" value="ECO:0007669"/>
    <property type="project" value="UniProtKB-SubCell"/>
</dbReference>
<keyword evidence="8" id="KW-1185">Reference proteome</keyword>
<comment type="subcellular location">
    <subcellularLocation>
        <location evidence="1">Cell membrane</location>
        <topology evidence="1">Multi-pass membrane protein</topology>
    </subcellularLocation>
</comment>
<feature type="transmembrane region" description="Helical" evidence="6">
    <location>
        <begin position="156"/>
        <end position="177"/>
    </location>
</feature>
<dbReference type="InterPro" id="IPR050833">
    <property type="entry name" value="Poly_Biosynth_Transport"/>
</dbReference>
<evidence type="ECO:0000256" key="4">
    <source>
        <dbReference type="ARBA" id="ARBA00022989"/>
    </source>
</evidence>
<feature type="transmembrane region" description="Helical" evidence="6">
    <location>
        <begin position="387"/>
        <end position="406"/>
    </location>
</feature>
<protein>
    <recommendedName>
        <fullName evidence="9">Flippase</fullName>
    </recommendedName>
</protein>
<feature type="transmembrane region" description="Helical" evidence="6">
    <location>
        <begin position="189"/>
        <end position="208"/>
    </location>
</feature>
<evidence type="ECO:0000256" key="6">
    <source>
        <dbReference type="SAM" id="Phobius"/>
    </source>
</evidence>
<feature type="transmembrane region" description="Helical" evidence="6">
    <location>
        <begin position="441"/>
        <end position="459"/>
    </location>
</feature>
<proteinExistence type="predicted"/>
<keyword evidence="3 6" id="KW-0812">Transmembrane</keyword>
<feature type="transmembrane region" description="Helical" evidence="6">
    <location>
        <begin position="418"/>
        <end position="435"/>
    </location>
</feature>
<gene>
    <name evidence="7" type="ORF">D8M06_07810</name>
</gene>
<feature type="transmembrane region" description="Helical" evidence="6">
    <location>
        <begin position="329"/>
        <end position="350"/>
    </location>
</feature>
<dbReference type="PANTHER" id="PTHR30250">
    <property type="entry name" value="PST FAMILY PREDICTED COLANIC ACID TRANSPORTER"/>
    <property type="match status" value="1"/>
</dbReference>
<evidence type="ECO:0000256" key="1">
    <source>
        <dbReference type="ARBA" id="ARBA00004651"/>
    </source>
</evidence>
<evidence type="ECO:0008006" key="9">
    <source>
        <dbReference type="Google" id="ProtNLM"/>
    </source>
</evidence>
<keyword evidence="5 6" id="KW-0472">Membrane</keyword>
<organism evidence="7 8">
    <name type="scientific">Oceanobacillus halophilus</name>
    <dbReference type="NCBI Taxonomy" id="930130"/>
    <lineage>
        <taxon>Bacteria</taxon>
        <taxon>Bacillati</taxon>
        <taxon>Bacillota</taxon>
        <taxon>Bacilli</taxon>
        <taxon>Bacillales</taxon>
        <taxon>Bacillaceae</taxon>
        <taxon>Oceanobacillus</taxon>
    </lineage>
</organism>
<dbReference type="RefSeq" id="WP_121203840.1">
    <property type="nucleotide sequence ID" value="NZ_RBZP01000004.1"/>
</dbReference>
<dbReference type="AlphaFoldDB" id="A0A495A433"/>
<name>A0A495A433_9BACI</name>
<feature type="transmembrane region" description="Helical" evidence="6">
    <location>
        <begin position="362"/>
        <end position="381"/>
    </location>
</feature>
<dbReference type="OrthoDB" id="385011at2"/>
<keyword evidence="2" id="KW-1003">Cell membrane</keyword>
<feature type="transmembrane region" description="Helical" evidence="6">
    <location>
        <begin position="220"/>
        <end position="241"/>
    </location>
</feature>
<feature type="transmembrane region" description="Helical" evidence="6">
    <location>
        <begin position="289"/>
        <end position="309"/>
    </location>
</feature>
<evidence type="ECO:0000256" key="5">
    <source>
        <dbReference type="ARBA" id="ARBA00023136"/>
    </source>
</evidence>
<dbReference type="Proteomes" id="UP000269301">
    <property type="component" value="Unassembled WGS sequence"/>
</dbReference>
<evidence type="ECO:0000313" key="7">
    <source>
        <dbReference type="EMBL" id="RKQ34277.1"/>
    </source>
</evidence>
<reference evidence="7 8" key="1">
    <citation type="journal article" date="2016" name="Int. J. Syst. Evol. Microbiol.">
        <title>Oceanobacillus halophilus sp. nov., a novel moderately halophilic bacterium from a hypersaline lake.</title>
        <authorList>
            <person name="Amoozegar M.A."/>
            <person name="Bagheri M."/>
            <person name="Makhdoumi A."/>
            <person name="Nikou M.M."/>
            <person name="Fazeli S.A.S."/>
            <person name="Schumann P."/>
            <person name="Sproer C."/>
            <person name="Sanchez-Porro C."/>
            <person name="Ventosa A."/>
        </authorList>
    </citation>
    <scope>NUCLEOTIDE SEQUENCE [LARGE SCALE GENOMIC DNA]</scope>
    <source>
        <strain evidence="7 8">DSM 23996</strain>
    </source>
</reference>
<dbReference type="EMBL" id="RBZP01000004">
    <property type="protein sequence ID" value="RKQ34277.1"/>
    <property type="molecule type" value="Genomic_DNA"/>
</dbReference>
<feature type="transmembrane region" description="Helical" evidence="6">
    <location>
        <begin position="12"/>
        <end position="33"/>
    </location>
</feature>
<feature type="transmembrane region" description="Helical" evidence="6">
    <location>
        <begin position="87"/>
        <end position="109"/>
    </location>
</feature>
<evidence type="ECO:0000256" key="3">
    <source>
        <dbReference type="ARBA" id="ARBA00022692"/>
    </source>
</evidence>
<evidence type="ECO:0000256" key="2">
    <source>
        <dbReference type="ARBA" id="ARBA00022475"/>
    </source>
</evidence>
<comment type="caution">
    <text evidence="7">The sequence shown here is derived from an EMBL/GenBank/DDBJ whole genome shotgun (WGS) entry which is preliminary data.</text>
</comment>
<accession>A0A495A433</accession>
<feature type="transmembrane region" description="Helical" evidence="6">
    <location>
        <begin position="253"/>
        <end position="277"/>
    </location>
</feature>
<dbReference type="PANTHER" id="PTHR30250:SF11">
    <property type="entry name" value="O-ANTIGEN TRANSPORTER-RELATED"/>
    <property type="match status" value="1"/>
</dbReference>
<keyword evidence="4 6" id="KW-1133">Transmembrane helix</keyword>
<feature type="transmembrane region" description="Helical" evidence="6">
    <location>
        <begin position="45"/>
        <end position="66"/>
    </location>
</feature>